<dbReference type="Gene3D" id="3.30.930.10">
    <property type="entry name" value="Bira Bifunctional Protein, Domain 2"/>
    <property type="match status" value="1"/>
</dbReference>
<dbReference type="Proteomes" id="UP000887013">
    <property type="component" value="Unassembled WGS sequence"/>
</dbReference>
<keyword evidence="3" id="KW-0436">Ligase</keyword>
<feature type="binding site" evidence="8">
    <location>
        <position position="277"/>
    </location>
    <ligand>
        <name>L-serine</name>
        <dbReference type="ChEBI" id="CHEBI:33384"/>
    </ligand>
</feature>
<accession>A0A8X6TI92</accession>
<feature type="site" description="Important for serine binding" evidence="8">
    <location>
        <position position="379"/>
    </location>
</feature>
<dbReference type="InterPro" id="IPR002314">
    <property type="entry name" value="aa-tRNA-synt_IIb"/>
</dbReference>
<dbReference type="GO" id="GO:0005524">
    <property type="term" value="F:ATP binding"/>
    <property type="evidence" value="ECO:0007669"/>
    <property type="project" value="UniProtKB-KW"/>
</dbReference>
<evidence type="ECO:0000313" key="11">
    <source>
        <dbReference type="EMBL" id="GFT11245.1"/>
    </source>
</evidence>
<name>A0A8X6TI92_NEPPI</name>
<dbReference type="FunFam" id="3.30.930.10:FF:000078">
    <property type="entry name" value="Seryl-tRNA synthetase"/>
    <property type="match status" value="1"/>
</dbReference>
<dbReference type="SUPFAM" id="SSF55681">
    <property type="entry name" value="Class II aaRS and biotin synthetases"/>
    <property type="match status" value="1"/>
</dbReference>
<keyword evidence="12" id="KW-1185">Reference proteome</keyword>
<comment type="similarity">
    <text evidence="1">Belongs to the class-II aminoacyl-tRNA synthetase family. Type-1 seryl-tRNA synthetase subfamily.</text>
</comment>
<dbReference type="EC" id="6.1.1.11" evidence="2"/>
<evidence type="ECO:0000313" key="12">
    <source>
        <dbReference type="Proteomes" id="UP000887013"/>
    </source>
</evidence>
<keyword evidence="4" id="KW-0547">Nucleotide-binding</keyword>
<evidence type="ECO:0000259" key="10">
    <source>
        <dbReference type="PROSITE" id="PS50862"/>
    </source>
</evidence>
<evidence type="ECO:0000256" key="2">
    <source>
        <dbReference type="ARBA" id="ARBA00012840"/>
    </source>
</evidence>
<dbReference type="PROSITE" id="PS50862">
    <property type="entry name" value="AA_TRNA_LIGASE_II"/>
    <property type="match status" value="1"/>
</dbReference>
<keyword evidence="5 9" id="KW-0067">ATP-binding</keyword>
<sequence length="431" mass="49489">MILVKSVFQNIFKREYAVFIRRNSSSAFLSDDAIDWDYYSNPSNFVEIASNMMERKVQVDLRDVLGQLHELKDAQNDPALYKALKDSLTPKLIWFPNRTHPKAKGNKSTEPLVIEKVGKKEVFSYFPSTFHTLTKRLNLLRTKHLGHMSGHKSYFLKHDLASLEQALVKFALSKLKKKGFEIFSVPDIVPKSFLENCGMRTENKHSQVFHIDSSWAPDLCLSGTSEMALASYFSKVTIDFSEYPLKMCAASRCFRAEAKRSQKEKGIFRVHQFTKVEMFGITSNETGEESEALFEEFISIQKEMYTELGLHFQILEMPPSELGLPAYRKIDMEAWIPTLKSYGEISSASNCTDYQSRRIGLKYNSPSGQLRFCHTLNATACAIPRLLIAILENFQNLDGSVRIPIPLQKYMKKDVIRDKFEEKMICMKPTM</sequence>
<dbReference type="OrthoDB" id="10264585at2759"/>
<dbReference type="InterPro" id="IPR006195">
    <property type="entry name" value="aa-tRNA-synth_II"/>
</dbReference>
<dbReference type="EMBL" id="BMAW01057459">
    <property type="protein sequence ID" value="GFT11245.1"/>
    <property type="molecule type" value="Genomic_DNA"/>
</dbReference>
<dbReference type="PRINTS" id="PR00981">
    <property type="entry name" value="TRNASYNTHSER"/>
</dbReference>
<dbReference type="Pfam" id="PF00587">
    <property type="entry name" value="tRNA-synt_2b"/>
    <property type="match status" value="1"/>
</dbReference>
<organism evidence="11 12">
    <name type="scientific">Nephila pilipes</name>
    <name type="common">Giant wood spider</name>
    <name type="synonym">Nephila maculata</name>
    <dbReference type="NCBI Taxonomy" id="299642"/>
    <lineage>
        <taxon>Eukaryota</taxon>
        <taxon>Metazoa</taxon>
        <taxon>Ecdysozoa</taxon>
        <taxon>Arthropoda</taxon>
        <taxon>Chelicerata</taxon>
        <taxon>Arachnida</taxon>
        <taxon>Araneae</taxon>
        <taxon>Araneomorphae</taxon>
        <taxon>Entelegynae</taxon>
        <taxon>Araneoidea</taxon>
        <taxon>Nephilidae</taxon>
        <taxon>Nephila</taxon>
    </lineage>
</organism>
<dbReference type="PANTHER" id="PTHR11778">
    <property type="entry name" value="SERYL-TRNA SYNTHETASE"/>
    <property type="match status" value="1"/>
</dbReference>
<evidence type="ECO:0000256" key="1">
    <source>
        <dbReference type="ARBA" id="ARBA00010728"/>
    </source>
</evidence>
<evidence type="ECO:0000256" key="4">
    <source>
        <dbReference type="ARBA" id="ARBA00022741"/>
    </source>
</evidence>
<dbReference type="InterPro" id="IPR045864">
    <property type="entry name" value="aa-tRNA-synth_II/BPL/LPL"/>
</dbReference>
<evidence type="ECO:0000256" key="9">
    <source>
        <dbReference type="PIRSR" id="PIRSR001529-2"/>
    </source>
</evidence>
<feature type="binding site" evidence="8">
    <location>
        <position position="224"/>
    </location>
    <ligand>
        <name>L-serine</name>
        <dbReference type="ChEBI" id="CHEBI:33384"/>
    </ligand>
</feature>
<feature type="binding site" evidence="9">
    <location>
        <begin position="344"/>
        <end position="347"/>
    </location>
    <ligand>
        <name>ATP</name>
        <dbReference type="ChEBI" id="CHEBI:30616"/>
    </ligand>
</feature>
<dbReference type="InterPro" id="IPR002317">
    <property type="entry name" value="Ser-tRNA-ligase_type_1"/>
</dbReference>
<dbReference type="NCBIfam" id="TIGR00414">
    <property type="entry name" value="serS"/>
    <property type="match status" value="1"/>
</dbReference>
<dbReference type="GO" id="GO:0004828">
    <property type="term" value="F:serine-tRNA ligase activity"/>
    <property type="evidence" value="ECO:0007669"/>
    <property type="project" value="UniProtKB-EC"/>
</dbReference>
<keyword evidence="6" id="KW-0030">Aminoacyl-tRNA synthetase</keyword>
<feature type="binding site" evidence="8">
    <location>
        <position position="377"/>
    </location>
    <ligand>
        <name>L-serine</name>
        <dbReference type="ChEBI" id="CHEBI:33384"/>
    </ligand>
</feature>
<protein>
    <recommendedName>
        <fullName evidence="2">serine--tRNA ligase</fullName>
        <ecNumber evidence="2">6.1.1.11</ecNumber>
    </recommendedName>
    <alternativeName>
        <fullName evidence="7">Seryl-tRNA synthetase</fullName>
    </alternativeName>
</protein>
<dbReference type="AlphaFoldDB" id="A0A8X6TI92"/>
<gene>
    <name evidence="11" type="primary">SARS2</name>
    <name evidence="11" type="ORF">NPIL_531241</name>
</gene>
<evidence type="ECO:0000256" key="5">
    <source>
        <dbReference type="ARBA" id="ARBA00022840"/>
    </source>
</evidence>
<feature type="binding site" evidence="9">
    <location>
        <begin position="270"/>
        <end position="273"/>
    </location>
    <ligand>
        <name>ATP</name>
        <dbReference type="ChEBI" id="CHEBI:30616"/>
    </ligand>
</feature>
<comment type="caution">
    <text evidence="11">The sequence shown here is derived from an EMBL/GenBank/DDBJ whole genome shotgun (WGS) entry which is preliminary data.</text>
</comment>
<dbReference type="GO" id="GO:0006434">
    <property type="term" value="P:seryl-tRNA aminoacylation"/>
    <property type="evidence" value="ECO:0007669"/>
    <property type="project" value="InterPro"/>
</dbReference>
<dbReference type="PIRSF" id="PIRSF001529">
    <property type="entry name" value="Ser-tRNA-synth_IIa"/>
    <property type="match status" value="1"/>
</dbReference>
<feature type="binding site" evidence="8">
    <location>
        <position position="255"/>
    </location>
    <ligand>
        <name>L-serine</name>
        <dbReference type="ChEBI" id="CHEBI:33384"/>
    </ligand>
</feature>
<evidence type="ECO:0000256" key="7">
    <source>
        <dbReference type="ARBA" id="ARBA00031113"/>
    </source>
</evidence>
<proteinExistence type="inferred from homology"/>
<evidence type="ECO:0000256" key="6">
    <source>
        <dbReference type="ARBA" id="ARBA00023146"/>
    </source>
</evidence>
<feature type="domain" description="Aminoacyl-transfer RNA synthetases class-II family profile" evidence="10">
    <location>
        <begin position="163"/>
        <end position="404"/>
    </location>
</feature>
<feature type="binding site" evidence="9">
    <location>
        <begin position="255"/>
        <end position="257"/>
    </location>
    <ligand>
        <name>ATP</name>
        <dbReference type="ChEBI" id="CHEBI:30616"/>
    </ligand>
</feature>
<evidence type="ECO:0000256" key="8">
    <source>
        <dbReference type="PIRSR" id="PIRSR001529-1"/>
    </source>
</evidence>
<evidence type="ECO:0000256" key="3">
    <source>
        <dbReference type="ARBA" id="ARBA00022598"/>
    </source>
</evidence>
<reference evidence="11" key="1">
    <citation type="submission" date="2020-08" db="EMBL/GenBank/DDBJ databases">
        <title>Multicomponent nature underlies the extraordinary mechanical properties of spider dragline silk.</title>
        <authorList>
            <person name="Kono N."/>
            <person name="Nakamura H."/>
            <person name="Mori M."/>
            <person name="Yoshida Y."/>
            <person name="Ohtoshi R."/>
            <person name="Malay A.D."/>
            <person name="Moran D.A.P."/>
            <person name="Tomita M."/>
            <person name="Numata K."/>
            <person name="Arakawa K."/>
        </authorList>
    </citation>
    <scope>NUCLEOTIDE SEQUENCE</scope>
</reference>